<evidence type="ECO:0000259" key="5">
    <source>
        <dbReference type="Pfam" id="PF24967"/>
    </source>
</evidence>
<feature type="domain" description="DUF7076" evidence="3">
    <location>
        <begin position="665"/>
        <end position="770"/>
    </location>
</feature>
<keyword evidence="7" id="KW-1185">Reference proteome</keyword>
<evidence type="ECO:0000313" key="6">
    <source>
        <dbReference type="EMBL" id="ANB15954.1"/>
    </source>
</evidence>
<dbReference type="InterPro" id="IPR056916">
    <property type="entry name" value="NTS_TR130"/>
</dbReference>
<dbReference type="Pfam" id="PF23036">
    <property type="entry name" value="TRAPPC10_1st"/>
    <property type="match status" value="1"/>
</dbReference>
<dbReference type="EMBL" id="CP014503">
    <property type="protein sequence ID" value="ANB15954.1"/>
    <property type="molecule type" value="Genomic_DNA"/>
</dbReference>
<dbReference type="AlphaFoldDB" id="A0A170QXR3"/>
<dbReference type="GO" id="GO:0034498">
    <property type="term" value="P:early endosome to Golgi transport"/>
    <property type="evidence" value="ECO:0007669"/>
    <property type="project" value="TreeGrafter"/>
</dbReference>
<evidence type="ECO:0000259" key="3">
    <source>
        <dbReference type="Pfam" id="PF23273"/>
    </source>
</evidence>
<reference evidence="6 7" key="1">
    <citation type="submission" date="2016-02" db="EMBL/GenBank/DDBJ databases">
        <title>Complete genome sequence and transcriptome regulation of the pentose utilising yeast Sugiyamaella lignohabitans.</title>
        <authorList>
            <person name="Bellasio M."/>
            <person name="Peymann A."/>
            <person name="Valli M."/>
            <person name="Sipitzky M."/>
            <person name="Graf A."/>
            <person name="Sauer M."/>
            <person name="Marx H."/>
            <person name="Mattanovich D."/>
        </authorList>
    </citation>
    <scope>NUCLEOTIDE SEQUENCE [LARGE SCALE GENOMIC DNA]</scope>
    <source>
        <strain evidence="6 7">CBS 10342</strain>
    </source>
</reference>
<feature type="domain" description="DUF7077" evidence="4">
    <location>
        <begin position="788"/>
        <end position="910"/>
    </location>
</feature>
<proteinExistence type="predicted"/>
<dbReference type="GeneID" id="30035644"/>
<protein>
    <submittedName>
        <fullName evidence="6">Trs130p</fullName>
    </submittedName>
</protein>
<evidence type="ECO:0000313" key="7">
    <source>
        <dbReference type="Proteomes" id="UP000189580"/>
    </source>
</evidence>
<dbReference type="RefSeq" id="XP_018738431.1">
    <property type="nucleotide sequence ID" value="XM_018880631.1"/>
</dbReference>
<feature type="compositionally biased region" description="Polar residues" evidence="1">
    <location>
        <begin position="26"/>
        <end position="52"/>
    </location>
</feature>
<dbReference type="GO" id="GO:0006891">
    <property type="term" value="P:intra-Golgi vesicle-mediated transport"/>
    <property type="evidence" value="ECO:0007669"/>
    <property type="project" value="TreeGrafter"/>
</dbReference>
<sequence length="1018" mass="116035">MVKEIPLGNNEGKKNDNESSIGVLAEQSQAETEIRNLESQTADVGTNSGSNTREPELARKPTANASSNTFKTNDAYDVAAYGDQKMTKISYFDPFGVFPELESDLLERLPLVNLHWNQSGGPLRSIPSLDVELVKESSESSQVVPHQMLGLSDTPYLKLIFVKCEDNDTYRSSVRRMIREWLSKLMSVRDPTEWLIIHYVPMGSRAYSGNRFRSGVFDKIRADFNSGSKKDRCIQIRKDISQASISEIEVMETWSDTMTKIKDGVLEAFTRRVTLYQEEVEKLEAKKTIMGWNYGTFFVMKEGLALSFENISLFEDALLVYDQLEDSFTQSMNQNNAAFFTSVGFDENLTDEGSKNRSSSSLLRLGEDKLIRHQIMANTISLFEFHCYLFARQASLLLYISKASSSASISALKIAELYGRLRSFISEIESLLLSNKKNRLLIAEWSYNVVKQFLKASESLPEGIVKEVSQGRGEMLMICRKSLETLGAGRKFYIEDVLSDVSLDDSESETEDVPYLDLIINRNVDIKHTLESPEKFYSKYRELTLAARIQFDLADRDRIVDRLSAQLALLDFQMKDYEATMRVLESIPRVYERQGWERISTYLLSKLVESLEKIRTGENSNSNKDKLFTYSLELLKRHQYLTTPEVATLLGGISDLSNQQTISAIEDNLDIWAETFVPPYIHCRELSHGTYLIYCDAKCRFKLQNLSFDYGTISLINERKEKITFRIENPSFGFDGVTRLEFEGNRFIQGALSVESIKFVKKKLSLIKDMTLPELSGSKTVQFYPSPDVLWASLKLSSPLDLLKKQACLIIYVKHDTSELKVRLRSSIPEVKLNPSGGNAFIVSQEDRLSLLQTRFVQPSFIIDNIKADSKLQVNIPFTFENQGGLIDIKVTIDYTTEQGTFQHSFSSSLNTDLAIDVNVLDFFRSTKLFSRFSVSCKDTKEPVRIEMVDLRESDHYNTSSPKRTENIAAFPGNPVSYSFCISHKENKPASPSEDLNLSIRHRYLRDGKYYWGINRIE</sequence>
<accession>A0A170QXR3</accession>
<dbReference type="InterPro" id="IPR055504">
    <property type="entry name" value="DUF7076"/>
</dbReference>
<gene>
    <name evidence="6" type="primary">TRS130</name>
    <name evidence="6" type="ORF">AWJ20_3603</name>
</gene>
<feature type="region of interest" description="Disordered" evidence="1">
    <location>
        <begin position="1"/>
        <end position="69"/>
    </location>
</feature>
<organism evidence="6 7">
    <name type="scientific">Sugiyamaella lignohabitans</name>
    <dbReference type="NCBI Taxonomy" id="796027"/>
    <lineage>
        <taxon>Eukaryota</taxon>
        <taxon>Fungi</taxon>
        <taxon>Dikarya</taxon>
        <taxon>Ascomycota</taxon>
        <taxon>Saccharomycotina</taxon>
        <taxon>Dipodascomycetes</taxon>
        <taxon>Dipodascales</taxon>
        <taxon>Trichomonascaceae</taxon>
        <taxon>Sugiyamaella</taxon>
    </lineage>
</organism>
<dbReference type="Pfam" id="PF23273">
    <property type="entry name" value="DUF7076"/>
    <property type="match status" value="1"/>
</dbReference>
<dbReference type="InterPro" id="IPR056913">
    <property type="entry name" value="TRAPPC10/Trs130_N"/>
</dbReference>
<name>A0A170QXR3_9ASCO</name>
<dbReference type="PANTHER" id="PTHR13251:SF3">
    <property type="entry name" value="TRAFFICKING PROTEIN PARTICLE COMPLEX SUBUNIT 10"/>
    <property type="match status" value="1"/>
</dbReference>
<dbReference type="Proteomes" id="UP000189580">
    <property type="component" value="Chromosome b"/>
</dbReference>
<dbReference type="KEGG" id="slb:AWJ20_3603"/>
<dbReference type="InterPro" id="IPR055505">
    <property type="entry name" value="DUF7077"/>
</dbReference>
<evidence type="ECO:0000259" key="4">
    <source>
        <dbReference type="Pfam" id="PF23274"/>
    </source>
</evidence>
<dbReference type="GO" id="GO:1990071">
    <property type="term" value="C:TRAPPII protein complex"/>
    <property type="evidence" value="ECO:0007669"/>
    <property type="project" value="InterPro"/>
</dbReference>
<dbReference type="InterPro" id="IPR045126">
    <property type="entry name" value="TRAPPC10/Trs130"/>
</dbReference>
<evidence type="ECO:0000259" key="2">
    <source>
        <dbReference type="Pfam" id="PF23036"/>
    </source>
</evidence>
<dbReference type="Pfam" id="PF23274">
    <property type="entry name" value="DUF7077"/>
    <property type="match status" value="1"/>
</dbReference>
<dbReference type="Pfam" id="PF24967">
    <property type="entry name" value="NTS_TR130"/>
    <property type="match status" value="1"/>
</dbReference>
<feature type="domain" description="TRAPPC10/Trs130 N-terminal" evidence="2">
    <location>
        <begin position="85"/>
        <end position="404"/>
    </location>
</feature>
<dbReference type="GO" id="GO:0005829">
    <property type="term" value="C:cytosol"/>
    <property type="evidence" value="ECO:0007669"/>
    <property type="project" value="GOC"/>
</dbReference>
<evidence type="ECO:0000256" key="1">
    <source>
        <dbReference type="SAM" id="MobiDB-lite"/>
    </source>
</evidence>
<dbReference type="PANTHER" id="PTHR13251">
    <property type="entry name" value="EPILEPSY HOLOPROSENCEPHALY CANDIDATE 1/TMEM1"/>
    <property type="match status" value="1"/>
</dbReference>
<feature type="domain" description="Trs130 NTS" evidence="5">
    <location>
        <begin position="416"/>
        <end position="616"/>
    </location>
</feature>
<dbReference type="OrthoDB" id="10256906at2759"/>